<dbReference type="Gene3D" id="3.30.1330.60">
    <property type="entry name" value="OmpA-like domain"/>
    <property type="match status" value="1"/>
</dbReference>
<dbReference type="CDD" id="cd07185">
    <property type="entry name" value="OmpA_C-like"/>
    <property type="match status" value="1"/>
</dbReference>
<dbReference type="PRINTS" id="PR01021">
    <property type="entry name" value="OMPADOMAIN"/>
</dbReference>
<dbReference type="PANTHER" id="PTHR30329">
    <property type="entry name" value="STATOR ELEMENT OF FLAGELLAR MOTOR COMPLEX"/>
    <property type="match status" value="1"/>
</dbReference>
<dbReference type="InterPro" id="IPR036737">
    <property type="entry name" value="OmpA-like_sf"/>
</dbReference>
<proteinExistence type="predicted"/>
<evidence type="ECO:0000256" key="3">
    <source>
        <dbReference type="ARBA" id="ARBA00023237"/>
    </source>
</evidence>
<dbReference type="PANTHER" id="PTHR30329:SF21">
    <property type="entry name" value="LIPOPROTEIN YIAD-RELATED"/>
    <property type="match status" value="1"/>
</dbReference>
<evidence type="ECO:0000256" key="2">
    <source>
        <dbReference type="ARBA" id="ARBA00023136"/>
    </source>
</evidence>
<dbReference type="PROSITE" id="PS51123">
    <property type="entry name" value="OMPA_2"/>
    <property type="match status" value="1"/>
</dbReference>
<dbReference type="InterPro" id="IPR006664">
    <property type="entry name" value="OMP_bac"/>
</dbReference>
<keyword evidence="8" id="KW-1185">Reference proteome</keyword>
<reference evidence="8" key="1">
    <citation type="journal article" date="2019" name="Int. J. Syst. Evol. Microbiol.">
        <title>The Global Catalogue of Microorganisms (GCM) 10K type strain sequencing project: providing services to taxonomists for standard genome sequencing and annotation.</title>
        <authorList>
            <consortium name="The Broad Institute Genomics Platform"/>
            <consortium name="The Broad Institute Genome Sequencing Center for Infectious Disease"/>
            <person name="Wu L."/>
            <person name="Ma J."/>
        </authorList>
    </citation>
    <scope>NUCLEOTIDE SEQUENCE [LARGE SCALE GENOMIC DNA]</scope>
    <source>
        <strain evidence="8">KCTC 12708</strain>
    </source>
</reference>
<evidence type="ECO:0000259" key="6">
    <source>
        <dbReference type="PROSITE" id="PS51123"/>
    </source>
</evidence>
<evidence type="ECO:0000256" key="4">
    <source>
        <dbReference type="PROSITE-ProRule" id="PRU00473"/>
    </source>
</evidence>
<dbReference type="EMBL" id="BMWY01000010">
    <property type="protein sequence ID" value="GGZ64319.1"/>
    <property type="molecule type" value="Genomic_DNA"/>
</dbReference>
<feature type="domain" description="OmpA-like" evidence="6">
    <location>
        <begin position="191"/>
        <end position="311"/>
    </location>
</feature>
<dbReference type="Proteomes" id="UP000615593">
    <property type="component" value="Unassembled WGS sequence"/>
</dbReference>
<keyword evidence="5" id="KW-0732">Signal</keyword>
<feature type="chain" id="PRO_5046651063" description="OmpA-like domain-containing protein" evidence="5">
    <location>
        <begin position="18"/>
        <end position="318"/>
    </location>
</feature>
<evidence type="ECO:0000256" key="5">
    <source>
        <dbReference type="SAM" id="SignalP"/>
    </source>
</evidence>
<accession>A0ABQ3C579</accession>
<evidence type="ECO:0000313" key="7">
    <source>
        <dbReference type="EMBL" id="GGZ64319.1"/>
    </source>
</evidence>
<dbReference type="SUPFAM" id="SSF103088">
    <property type="entry name" value="OmpA-like"/>
    <property type="match status" value="1"/>
</dbReference>
<keyword evidence="2 4" id="KW-0472">Membrane</keyword>
<sequence>MKLLAFFISFFIIQCIAAQQVDFTHIDFQKFYRIGKSDEVFLPLGDISFVDKVTYFKEGDPKAEKAYTNTDHALGAPDYVKYPDKTYLSLGCGGELVVEFKNNGFIDIDGPDLYFFEVGPSVEAFEVYISKDGKNWIYVQDTSGGSSYVDIASVEKGKTKDIYYYIKLKDLGSFCDGPTAGADIDAIGTIGGVLKVNIDANLLFDLDKFQLKSKALSTLDNFLIGLHKIPEAEVIIEGHTDAQASHEYNQELGLNRAKSVEEYLLQHLKEKAENYEFKVKSQGETQPIATNKTAIGRQKNRRVEIIVIPSEDFYKPPR</sequence>
<protein>
    <recommendedName>
        <fullName evidence="6">OmpA-like domain-containing protein</fullName>
    </recommendedName>
</protein>
<dbReference type="Pfam" id="PF00691">
    <property type="entry name" value="OmpA"/>
    <property type="match status" value="1"/>
</dbReference>
<comment type="subcellular location">
    <subcellularLocation>
        <location evidence="1">Cell outer membrane</location>
    </subcellularLocation>
</comment>
<dbReference type="InterPro" id="IPR006665">
    <property type="entry name" value="OmpA-like"/>
</dbReference>
<evidence type="ECO:0000313" key="8">
    <source>
        <dbReference type="Proteomes" id="UP000615593"/>
    </source>
</evidence>
<evidence type="ECO:0000256" key="1">
    <source>
        <dbReference type="ARBA" id="ARBA00004442"/>
    </source>
</evidence>
<name>A0ABQ3C579_9FLAO</name>
<dbReference type="RefSeq" id="WP_051191370.1">
    <property type="nucleotide sequence ID" value="NZ_BMWY01000010.1"/>
</dbReference>
<feature type="signal peptide" evidence="5">
    <location>
        <begin position="1"/>
        <end position="17"/>
    </location>
</feature>
<organism evidence="7 8">
    <name type="scientific">Mesonia mobilis</name>
    <dbReference type="NCBI Taxonomy" id="369791"/>
    <lineage>
        <taxon>Bacteria</taxon>
        <taxon>Pseudomonadati</taxon>
        <taxon>Bacteroidota</taxon>
        <taxon>Flavobacteriia</taxon>
        <taxon>Flavobacteriales</taxon>
        <taxon>Flavobacteriaceae</taxon>
        <taxon>Mesonia</taxon>
    </lineage>
</organism>
<comment type="caution">
    <text evidence="7">The sequence shown here is derived from an EMBL/GenBank/DDBJ whole genome shotgun (WGS) entry which is preliminary data.</text>
</comment>
<dbReference type="GeneID" id="94370390"/>
<dbReference type="InterPro" id="IPR050330">
    <property type="entry name" value="Bact_OuterMem_StrucFunc"/>
</dbReference>
<keyword evidence="3" id="KW-0998">Cell outer membrane</keyword>
<gene>
    <name evidence="7" type="ORF">GCM10008088_27240</name>
</gene>